<dbReference type="Proteomes" id="UP000324800">
    <property type="component" value="Unassembled WGS sequence"/>
</dbReference>
<evidence type="ECO:0000313" key="3">
    <source>
        <dbReference type="EMBL" id="KAA6385284.1"/>
    </source>
</evidence>
<dbReference type="EMBL" id="SNRW01005335">
    <property type="protein sequence ID" value="KAA6385284.1"/>
    <property type="molecule type" value="Genomic_DNA"/>
</dbReference>
<name>A0A5J4VRQ7_9EUKA</name>
<evidence type="ECO:0000259" key="2">
    <source>
        <dbReference type="Pfam" id="PF17800"/>
    </source>
</evidence>
<organism evidence="3 4">
    <name type="scientific">Streblomastix strix</name>
    <dbReference type="NCBI Taxonomy" id="222440"/>
    <lineage>
        <taxon>Eukaryota</taxon>
        <taxon>Metamonada</taxon>
        <taxon>Preaxostyla</taxon>
        <taxon>Oxymonadida</taxon>
        <taxon>Streblomastigidae</taxon>
        <taxon>Streblomastix</taxon>
    </lineage>
</organism>
<evidence type="ECO:0000256" key="1">
    <source>
        <dbReference type="SAM" id="MobiDB-lite"/>
    </source>
</evidence>
<feature type="domain" description="Nucleoplasmin-like" evidence="2">
    <location>
        <begin position="8"/>
        <end position="95"/>
    </location>
</feature>
<feature type="compositionally biased region" description="Basic and acidic residues" evidence="1">
    <location>
        <begin position="118"/>
        <end position="134"/>
    </location>
</feature>
<gene>
    <name evidence="3" type="ORF">EZS28_019190</name>
</gene>
<dbReference type="InterPro" id="IPR041232">
    <property type="entry name" value="NPL"/>
</dbReference>
<sequence>MYVVLYSFFGEIAKKGTSTERIIADYEYVHLTQCCLNRTGSGLTHLSVVKDSAKFPICHLGSDVPTSATVNYIFLPDEAVVFYVYGDCDVTVTGHSEPFDLGDIDDLEGDSSESESELDPKLAKQPKQKFEISKAKQQKPIIEYPESDEMDLCGEGEAQYSHSGESSESDSLSECQYGE</sequence>
<dbReference type="Gene3D" id="2.60.120.340">
    <property type="entry name" value="Nucleoplasmin core domain"/>
    <property type="match status" value="1"/>
</dbReference>
<reference evidence="3 4" key="1">
    <citation type="submission" date="2019-03" db="EMBL/GenBank/DDBJ databases">
        <title>Single cell metagenomics reveals metabolic interactions within the superorganism composed of flagellate Streblomastix strix and complex community of Bacteroidetes bacteria on its surface.</title>
        <authorList>
            <person name="Treitli S.C."/>
            <person name="Kolisko M."/>
            <person name="Husnik F."/>
            <person name="Keeling P."/>
            <person name="Hampl V."/>
        </authorList>
    </citation>
    <scope>NUCLEOTIDE SEQUENCE [LARGE SCALE GENOMIC DNA]</scope>
    <source>
        <strain evidence="3">ST1C</strain>
    </source>
</reference>
<protein>
    <recommendedName>
        <fullName evidence="2">Nucleoplasmin-like domain-containing protein</fullName>
    </recommendedName>
</protein>
<evidence type="ECO:0000313" key="4">
    <source>
        <dbReference type="Proteomes" id="UP000324800"/>
    </source>
</evidence>
<dbReference type="Pfam" id="PF17800">
    <property type="entry name" value="NPL"/>
    <property type="match status" value="1"/>
</dbReference>
<comment type="caution">
    <text evidence="3">The sequence shown here is derived from an EMBL/GenBank/DDBJ whole genome shotgun (WGS) entry which is preliminary data.</text>
</comment>
<proteinExistence type="predicted"/>
<feature type="compositionally biased region" description="Acidic residues" evidence="1">
    <location>
        <begin position="100"/>
        <end position="117"/>
    </location>
</feature>
<feature type="compositionally biased region" description="Acidic residues" evidence="1">
    <location>
        <begin position="145"/>
        <end position="154"/>
    </location>
</feature>
<accession>A0A5J4VRQ7</accession>
<feature type="region of interest" description="Disordered" evidence="1">
    <location>
        <begin position="99"/>
        <end position="179"/>
    </location>
</feature>
<dbReference type="AlphaFoldDB" id="A0A5J4VRQ7"/>
<feature type="compositionally biased region" description="Low complexity" evidence="1">
    <location>
        <begin position="161"/>
        <end position="179"/>
    </location>
</feature>